<organism evidence="1 2">
    <name type="scientific">Microbotryum silenes-dioicae</name>
    <dbReference type="NCBI Taxonomy" id="796604"/>
    <lineage>
        <taxon>Eukaryota</taxon>
        <taxon>Fungi</taxon>
        <taxon>Dikarya</taxon>
        <taxon>Basidiomycota</taxon>
        <taxon>Pucciniomycotina</taxon>
        <taxon>Microbotryomycetes</taxon>
        <taxon>Microbotryales</taxon>
        <taxon>Microbotryaceae</taxon>
        <taxon>Microbotryum</taxon>
    </lineage>
</organism>
<dbReference type="Proteomes" id="UP000249464">
    <property type="component" value="Unassembled WGS sequence"/>
</dbReference>
<keyword evidence="2" id="KW-1185">Reference proteome</keyword>
<dbReference type="EMBL" id="FQNC01000011">
    <property type="protein sequence ID" value="SGY11691.1"/>
    <property type="molecule type" value="Genomic_DNA"/>
</dbReference>
<name>A0A2X0LNH1_9BASI</name>
<gene>
    <name evidence="1" type="primary">BQ5605_C011g06236</name>
    <name evidence="1" type="ORF">BQ5605_C011G06236</name>
</gene>
<dbReference type="AlphaFoldDB" id="A0A2X0LNH1"/>
<evidence type="ECO:0000313" key="2">
    <source>
        <dbReference type="Proteomes" id="UP000249464"/>
    </source>
</evidence>
<accession>A0A2X0LNH1</accession>
<proteinExistence type="predicted"/>
<sequence>MSSPQQRLAQVSGAISGSYPQGLLKDEVVIIVATRTKSVALQ</sequence>
<reference evidence="1 2" key="1">
    <citation type="submission" date="2016-11" db="EMBL/GenBank/DDBJ databases">
        <authorList>
            <person name="Jaros S."/>
            <person name="Januszkiewicz K."/>
            <person name="Wedrychowicz H."/>
        </authorList>
    </citation>
    <scope>NUCLEOTIDE SEQUENCE [LARGE SCALE GENOMIC DNA]</scope>
</reference>
<protein>
    <submittedName>
        <fullName evidence="1">BQ5605_C011g06236 protein</fullName>
    </submittedName>
</protein>
<evidence type="ECO:0000313" key="1">
    <source>
        <dbReference type="EMBL" id="SGY11691.1"/>
    </source>
</evidence>
<dbReference type="STRING" id="796604.A0A2X0LNH1"/>